<dbReference type="SMART" id="SM00226">
    <property type="entry name" value="LMWPc"/>
    <property type="match status" value="1"/>
</dbReference>
<evidence type="ECO:0000313" key="8">
    <source>
        <dbReference type="Proteomes" id="UP000281708"/>
    </source>
</evidence>
<dbReference type="InterPro" id="IPR050438">
    <property type="entry name" value="LMW_PTPase"/>
</dbReference>
<dbReference type="GO" id="GO:0004725">
    <property type="term" value="F:protein tyrosine phosphatase activity"/>
    <property type="evidence" value="ECO:0007669"/>
    <property type="project" value="UniProtKB-EC"/>
</dbReference>
<dbReference type="EC" id="3.1.3.48" evidence="2"/>
<evidence type="ECO:0000256" key="3">
    <source>
        <dbReference type="ARBA" id="ARBA00022801"/>
    </source>
</evidence>
<accession>A0A3L8NZQ0</accession>
<dbReference type="SUPFAM" id="SSF52788">
    <property type="entry name" value="Phosphotyrosine protein phosphatases I"/>
    <property type="match status" value="1"/>
</dbReference>
<evidence type="ECO:0000256" key="2">
    <source>
        <dbReference type="ARBA" id="ARBA00013064"/>
    </source>
</evidence>
<feature type="active site" description="Proton donor" evidence="5">
    <location>
        <position position="108"/>
    </location>
</feature>
<dbReference type="Pfam" id="PF01451">
    <property type="entry name" value="LMWPc"/>
    <property type="match status" value="1"/>
</dbReference>
<sequence length="148" mass="15794">MAHVVLEHQLVEAGLTDAVEVSSCGTGGWHVGDPMDHRAAATLRAAGYDPDRHRARQLDADWADRDLLLAMDATNLADVRALLPEADVRLFRELDPVRDAGGPGDVPDPYFGGDEGFAEVLAMVERTCEQIVSEVAMSSTLPGGQSGL</sequence>
<evidence type="ECO:0000256" key="5">
    <source>
        <dbReference type="PIRSR" id="PIRSR617867-1"/>
    </source>
</evidence>
<comment type="similarity">
    <text evidence="1">Belongs to the low molecular weight phosphotyrosine protein phosphatase family.</text>
</comment>
<protein>
    <recommendedName>
        <fullName evidence="2">protein-tyrosine-phosphatase</fullName>
        <ecNumber evidence="2">3.1.3.48</ecNumber>
    </recommendedName>
</protein>
<dbReference type="InterPro" id="IPR023485">
    <property type="entry name" value="Ptyr_pPase"/>
</dbReference>
<reference evidence="7 8" key="1">
    <citation type="submission" date="2018-10" db="EMBL/GenBank/DDBJ databases">
        <title>Marmoricola sp. 4Q3S-7 whole genome shotgun sequence.</title>
        <authorList>
            <person name="Li F."/>
        </authorList>
    </citation>
    <scope>NUCLEOTIDE SEQUENCE [LARGE SCALE GENOMIC DNA]</scope>
    <source>
        <strain evidence="7 8">4Q3S-7</strain>
    </source>
</reference>
<organism evidence="7 8">
    <name type="scientific">Nocardioides mangrovicus</name>
    <dbReference type="NCBI Taxonomy" id="2478913"/>
    <lineage>
        <taxon>Bacteria</taxon>
        <taxon>Bacillati</taxon>
        <taxon>Actinomycetota</taxon>
        <taxon>Actinomycetes</taxon>
        <taxon>Propionibacteriales</taxon>
        <taxon>Nocardioidaceae</taxon>
        <taxon>Nocardioides</taxon>
    </lineage>
</organism>
<dbReference type="PRINTS" id="PR00719">
    <property type="entry name" value="LMWPTPASE"/>
</dbReference>
<keyword evidence="3" id="KW-0378">Hydrolase</keyword>
<feature type="domain" description="Phosphotyrosine protein phosphatase I" evidence="6">
    <location>
        <begin position="1"/>
        <end position="134"/>
    </location>
</feature>
<dbReference type="OrthoDB" id="9784339at2"/>
<gene>
    <name evidence="7" type="ORF">D9V37_17640</name>
</gene>
<dbReference type="InterPro" id="IPR036196">
    <property type="entry name" value="Ptyr_pPase_sf"/>
</dbReference>
<proteinExistence type="inferred from homology"/>
<dbReference type="CDD" id="cd16343">
    <property type="entry name" value="LMWPTP"/>
    <property type="match status" value="1"/>
</dbReference>
<dbReference type="PANTHER" id="PTHR11717">
    <property type="entry name" value="LOW MOLECULAR WEIGHT PROTEIN TYROSINE PHOSPHATASE"/>
    <property type="match status" value="1"/>
</dbReference>
<evidence type="ECO:0000259" key="6">
    <source>
        <dbReference type="SMART" id="SM00226"/>
    </source>
</evidence>
<dbReference type="EMBL" id="RDBE01000010">
    <property type="protein sequence ID" value="RLV48404.1"/>
    <property type="molecule type" value="Genomic_DNA"/>
</dbReference>
<dbReference type="Gene3D" id="3.40.50.2300">
    <property type="match status" value="1"/>
</dbReference>
<evidence type="ECO:0000256" key="1">
    <source>
        <dbReference type="ARBA" id="ARBA00011063"/>
    </source>
</evidence>
<evidence type="ECO:0000313" key="7">
    <source>
        <dbReference type="EMBL" id="RLV48404.1"/>
    </source>
</evidence>
<dbReference type="AlphaFoldDB" id="A0A3L8NZQ0"/>
<keyword evidence="4" id="KW-0904">Protein phosphatase</keyword>
<name>A0A3L8NZQ0_9ACTN</name>
<comment type="caution">
    <text evidence="7">The sequence shown here is derived from an EMBL/GenBank/DDBJ whole genome shotgun (WGS) entry which is preliminary data.</text>
</comment>
<dbReference type="Proteomes" id="UP000281708">
    <property type="component" value="Unassembled WGS sequence"/>
</dbReference>
<keyword evidence="8" id="KW-1185">Reference proteome</keyword>
<evidence type="ECO:0000256" key="4">
    <source>
        <dbReference type="ARBA" id="ARBA00022912"/>
    </source>
</evidence>
<dbReference type="InterPro" id="IPR017867">
    <property type="entry name" value="Tyr_phospatase_low_mol_wt"/>
</dbReference>
<dbReference type="PANTHER" id="PTHR11717:SF7">
    <property type="entry name" value="LOW MOLECULAR WEIGHT PHOSPHOTYROSINE PROTEIN PHOSPHATASE"/>
    <property type="match status" value="1"/>
</dbReference>